<comment type="similarity">
    <text evidence="1">Belongs to the SOS response-associated peptidase family.</text>
</comment>
<feature type="region of interest" description="Disordered" evidence="12">
    <location>
        <begin position="570"/>
        <end position="591"/>
    </location>
</feature>
<dbReference type="InterPro" id="IPR036590">
    <property type="entry name" value="SRAP-like"/>
</dbReference>
<dbReference type="GO" id="GO:0008233">
    <property type="term" value="F:peptidase activity"/>
    <property type="evidence" value="ECO:0007669"/>
    <property type="project" value="UniProtKB-KW"/>
</dbReference>
<dbReference type="InterPro" id="IPR036361">
    <property type="entry name" value="SAP_dom_sf"/>
</dbReference>
<evidence type="ECO:0000313" key="14">
    <source>
        <dbReference type="EMBL" id="SOQ52740.1"/>
    </source>
</evidence>
<gene>
    <name evidence="14" type="ORF">SFRICE_000624</name>
</gene>
<evidence type="ECO:0000256" key="11">
    <source>
        <dbReference type="ARBA" id="ARBA00031130"/>
    </source>
</evidence>
<keyword evidence="8" id="KW-0456">Lyase</keyword>
<feature type="region of interest" description="Disordered" evidence="12">
    <location>
        <begin position="459"/>
        <end position="505"/>
    </location>
</feature>
<protein>
    <recommendedName>
        <fullName evidence="2">Abasic site processing protein HMCES</fullName>
    </recommendedName>
    <alternativeName>
        <fullName evidence="9">Embryonic stem cell-specific 5-hydroxymethylcytosine-binding protein</fullName>
    </alternativeName>
    <alternativeName>
        <fullName evidence="10">Peptidase HMCES</fullName>
    </alternativeName>
    <alternativeName>
        <fullName evidence="11">SRAP domain-containing protein 1</fullName>
    </alternativeName>
</protein>
<dbReference type="GO" id="GO:0003697">
    <property type="term" value="F:single-stranded DNA binding"/>
    <property type="evidence" value="ECO:0007669"/>
    <property type="project" value="InterPro"/>
</dbReference>
<keyword evidence="6" id="KW-0190">Covalent protein-DNA linkage</keyword>
<dbReference type="SMART" id="SM00513">
    <property type="entry name" value="SAP"/>
    <property type="match status" value="1"/>
</dbReference>
<dbReference type="Gene3D" id="1.10.720.30">
    <property type="entry name" value="SAP domain"/>
    <property type="match status" value="1"/>
</dbReference>
<dbReference type="SUPFAM" id="SSF68906">
    <property type="entry name" value="SAP domain"/>
    <property type="match status" value="1"/>
</dbReference>
<dbReference type="OrthoDB" id="5837849at2759"/>
<accession>A0A2H1WI39</accession>
<dbReference type="AlphaFoldDB" id="A0A2H1WI39"/>
<proteinExistence type="inferred from homology"/>
<name>A0A2H1WI39_SPOFR</name>
<evidence type="ECO:0000256" key="8">
    <source>
        <dbReference type="ARBA" id="ARBA00023239"/>
    </source>
</evidence>
<dbReference type="GO" id="GO:0006508">
    <property type="term" value="P:proteolysis"/>
    <property type="evidence" value="ECO:0007669"/>
    <property type="project" value="UniProtKB-KW"/>
</dbReference>
<dbReference type="Pfam" id="PF02037">
    <property type="entry name" value="SAP"/>
    <property type="match status" value="1"/>
</dbReference>
<evidence type="ECO:0000256" key="9">
    <source>
        <dbReference type="ARBA" id="ARBA00030390"/>
    </source>
</evidence>
<evidence type="ECO:0000256" key="1">
    <source>
        <dbReference type="ARBA" id="ARBA00008136"/>
    </source>
</evidence>
<evidence type="ECO:0000256" key="7">
    <source>
        <dbReference type="ARBA" id="ARBA00023125"/>
    </source>
</evidence>
<dbReference type="SUPFAM" id="SSF143081">
    <property type="entry name" value="BB1717-like"/>
    <property type="match status" value="1"/>
</dbReference>
<dbReference type="InterPro" id="IPR003738">
    <property type="entry name" value="SRAP"/>
</dbReference>
<evidence type="ECO:0000256" key="3">
    <source>
        <dbReference type="ARBA" id="ARBA00022670"/>
    </source>
</evidence>
<sequence>MPSQPHTAACRNTHVEILQSLDCRLLSLHCGETQQTYRSFLISLEPTSTLTVIKETNDHLFDFGPESKSLQKDKVQCACSYKSKNDNQYIKPEWLPEFNAGKDYVPSYNIAPTDVTPVLVSSSRFRNIVDCDRVLKPMMWGIIPPWHKGDYKTHNLSTNNCRLENIKSSKLYSPILNSGGRCVIVAEGFYEWQTTNKLSKVKQPYYIYAPQKDGVKIDEPDTWHNKFDENTGWKGINLLHMAGLYHIWQNEETIIYSYSVITMESNETFDWLHHRMPAILDRDEQIEAWLDIDNVKPDMALGYLKPIKLLSWHPVSTAVNNSRNKSTDCNKKILVEDKSKKKTQKTLQSWFTKAEKRKSTDTRNSVVVSIAMADSTVTEVSKMKVVDLRKELKSRGLSYTGDKAELVARLQAAMSQDEHGDINLDSDEIDSDGVLEDEDDKSQGDILDDNAVDTLNEELALSEQPSPVKTTPEAKPPRTLKRRITSTEVSKDKPEDNKSTESKESAAKKIVLNRAISITSTPATSVEDKDVAAAEINPSSNKIKITADIDTKTRLEMRAKRFGLPVKMSEDERKEARKQRFGQTVSAKSTAISNSGTSVNLEKFKKRAERFGQSVSKIMTDIENQEKLAKRKAKFGASA</sequence>
<evidence type="ECO:0000256" key="12">
    <source>
        <dbReference type="SAM" id="MobiDB-lite"/>
    </source>
</evidence>
<feature type="compositionally biased region" description="Polar residues" evidence="12">
    <location>
        <begin position="581"/>
        <end position="591"/>
    </location>
</feature>
<dbReference type="GO" id="GO:0106300">
    <property type="term" value="P:protein-DNA covalent cross-linking repair"/>
    <property type="evidence" value="ECO:0007669"/>
    <property type="project" value="InterPro"/>
</dbReference>
<dbReference type="PROSITE" id="PS50800">
    <property type="entry name" value="SAP"/>
    <property type="match status" value="1"/>
</dbReference>
<feature type="compositionally biased region" description="Acidic residues" evidence="12">
    <location>
        <begin position="424"/>
        <end position="447"/>
    </location>
</feature>
<keyword evidence="7" id="KW-0238">DNA-binding</keyword>
<keyword evidence="4" id="KW-0227">DNA damage</keyword>
<dbReference type="PANTHER" id="PTHR13604">
    <property type="entry name" value="DC12-RELATED"/>
    <property type="match status" value="1"/>
</dbReference>
<keyword evidence="3" id="KW-0645">Protease</keyword>
<dbReference type="Pfam" id="PF02586">
    <property type="entry name" value="SRAP"/>
    <property type="match status" value="1"/>
</dbReference>
<dbReference type="EMBL" id="ODYU01008814">
    <property type="protein sequence ID" value="SOQ52740.1"/>
    <property type="molecule type" value="Genomic_DNA"/>
</dbReference>
<reference evidence="14" key="1">
    <citation type="submission" date="2016-07" db="EMBL/GenBank/DDBJ databases">
        <authorList>
            <person name="Bretaudeau A."/>
        </authorList>
    </citation>
    <scope>NUCLEOTIDE SEQUENCE</scope>
    <source>
        <strain evidence="14">Rice</strain>
        <tissue evidence="14">Whole body</tissue>
    </source>
</reference>
<evidence type="ECO:0000256" key="2">
    <source>
        <dbReference type="ARBA" id="ARBA00015888"/>
    </source>
</evidence>
<keyword evidence="5" id="KW-0378">Hydrolase</keyword>
<evidence type="ECO:0000256" key="10">
    <source>
        <dbReference type="ARBA" id="ARBA00030898"/>
    </source>
</evidence>
<feature type="region of interest" description="Disordered" evidence="12">
    <location>
        <begin position="416"/>
        <end position="447"/>
    </location>
</feature>
<evidence type="ECO:0000256" key="5">
    <source>
        <dbReference type="ARBA" id="ARBA00022801"/>
    </source>
</evidence>
<feature type="compositionally biased region" description="Basic and acidic residues" evidence="12">
    <location>
        <begin position="489"/>
        <end position="505"/>
    </location>
</feature>
<dbReference type="PANTHER" id="PTHR13604:SF0">
    <property type="entry name" value="ABASIC SITE PROCESSING PROTEIN HMCES"/>
    <property type="match status" value="1"/>
</dbReference>
<evidence type="ECO:0000256" key="6">
    <source>
        <dbReference type="ARBA" id="ARBA00023124"/>
    </source>
</evidence>
<dbReference type="InterPro" id="IPR003034">
    <property type="entry name" value="SAP_dom"/>
</dbReference>
<dbReference type="Gene3D" id="3.90.1680.10">
    <property type="entry name" value="SOS response associated peptidase-like"/>
    <property type="match status" value="1"/>
</dbReference>
<dbReference type="GO" id="GO:0016829">
    <property type="term" value="F:lyase activity"/>
    <property type="evidence" value="ECO:0007669"/>
    <property type="project" value="UniProtKB-KW"/>
</dbReference>
<evidence type="ECO:0000259" key="13">
    <source>
        <dbReference type="PROSITE" id="PS50800"/>
    </source>
</evidence>
<organism evidence="14">
    <name type="scientific">Spodoptera frugiperda</name>
    <name type="common">Fall armyworm</name>
    <dbReference type="NCBI Taxonomy" id="7108"/>
    <lineage>
        <taxon>Eukaryota</taxon>
        <taxon>Metazoa</taxon>
        <taxon>Ecdysozoa</taxon>
        <taxon>Arthropoda</taxon>
        <taxon>Hexapoda</taxon>
        <taxon>Insecta</taxon>
        <taxon>Pterygota</taxon>
        <taxon>Neoptera</taxon>
        <taxon>Endopterygota</taxon>
        <taxon>Lepidoptera</taxon>
        <taxon>Glossata</taxon>
        <taxon>Ditrysia</taxon>
        <taxon>Noctuoidea</taxon>
        <taxon>Noctuidae</taxon>
        <taxon>Amphipyrinae</taxon>
        <taxon>Spodoptera</taxon>
    </lineage>
</organism>
<evidence type="ECO:0000256" key="4">
    <source>
        <dbReference type="ARBA" id="ARBA00022763"/>
    </source>
</evidence>
<feature type="domain" description="SAP" evidence="13">
    <location>
        <begin position="380"/>
        <end position="414"/>
    </location>
</feature>